<reference evidence="3 4" key="1">
    <citation type="journal article" date="2023" name="Int. J. Syst. Evol. Microbiol.">
        <title>Methylocystis iwaonis sp. nov., a type II methane-oxidizing bacterium from surface soil of a rice paddy field in Japan, and emended description of the genus Methylocystis (ex Whittenbury et al. 1970) Bowman et al. 1993.</title>
        <authorList>
            <person name="Kaise H."/>
            <person name="Sawadogo J.B."/>
            <person name="Alam M.S."/>
            <person name="Ueno C."/>
            <person name="Dianou D."/>
            <person name="Shinjo R."/>
            <person name="Asakawa S."/>
        </authorList>
    </citation>
    <scope>NUCLEOTIDE SEQUENCE [LARGE SCALE GENOMIC DNA]</scope>
    <source>
        <strain evidence="3 4">SS37A-Re</strain>
    </source>
</reference>
<evidence type="ECO:0000256" key="1">
    <source>
        <dbReference type="ARBA" id="ARBA00022801"/>
    </source>
</evidence>
<dbReference type="InterPro" id="IPR050585">
    <property type="entry name" value="Xaa-Pro_dipeptidyl-ppase/CocE"/>
</dbReference>
<evidence type="ECO:0000313" key="3">
    <source>
        <dbReference type="EMBL" id="BDV33624.1"/>
    </source>
</evidence>
<dbReference type="InterPro" id="IPR013736">
    <property type="entry name" value="Xaa-Pro_dipept_C"/>
</dbReference>
<dbReference type="PANTHER" id="PTHR43056">
    <property type="entry name" value="PEPTIDASE S9 PROLYL OLIGOPEPTIDASE"/>
    <property type="match status" value="1"/>
</dbReference>
<dbReference type="RefSeq" id="WP_281931119.1">
    <property type="nucleotide sequence ID" value="NZ_AP027142.1"/>
</dbReference>
<sequence length="593" mass="65711">MSEWLDNLIPLKVPPLEHEQLAGWRPTRKAAEGLGCRLLADQRIEVEPGVSLSADVYIPRTPGRYPAIVQCAAYTRELHTAGVPTGSNEIGCPPVFTGRGYAQVVATRRGMGRSNGEAGVFLNPQDVDDIERCIAWAAEQPWCDGRVVMFGTSYYGMTQPLVAVRRPEALKAFFCNEICTDYFRHLLHFGGVFNLFFCNLWMGANFTPALFSLRVPPVVRALLSHVTNSPLKRFWQPFLMKRADALFRSFMAKTPAKPVREWYANWMLDAKSRETSTLAPGPSKELGRIDIPFVVVQNLGYFNLHQYGAYDLFRNAATPRDRKWMILAPPRYELPVYAWQNEALAFFDHVLHGADNGYAGQPPVRYWLEGAERFEGAADFPVPGAVARRFFLAPNGPDAATHLLTETPPENGGESRWAAVPLGLPLLGGFDEVANQILTFELPIERATRLAGPVSLHLSFSSNEIDSYVVARVGRVAADGGYHLLSLGAMSPARRLRDSARDTACEIVHNTSAPMPLEPGVPVDLAFSLTPGPTELRPGDRLRLDLASRLDLLRRNVSNGYVHFDLPGPPYLARNTLHYGAGSYLTLQETPAI</sequence>
<protein>
    <recommendedName>
        <fullName evidence="2">Xaa-Pro dipeptidyl-peptidase C-terminal domain-containing protein</fullName>
    </recommendedName>
</protein>
<proteinExistence type="predicted"/>
<dbReference type="Pfam" id="PF08530">
    <property type="entry name" value="PepX_C"/>
    <property type="match status" value="1"/>
</dbReference>
<dbReference type="InterPro" id="IPR000383">
    <property type="entry name" value="Xaa-Pro-like_dom"/>
</dbReference>
<dbReference type="Proteomes" id="UP001317629">
    <property type="component" value="Chromosome"/>
</dbReference>
<dbReference type="Gene3D" id="3.40.50.1820">
    <property type="entry name" value="alpha/beta hydrolase"/>
    <property type="match status" value="2"/>
</dbReference>
<dbReference type="SUPFAM" id="SSF53474">
    <property type="entry name" value="alpha/beta-Hydrolases"/>
    <property type="match status" value="1"/>
</dbReference>
<feature type="domain" description="Xaa-Pro dipeptidyl-peptidase C-terminal" evidence="2">
    <location>
        <begin position="344"/>
        <end position="586"/>
    </location>
</feature>
<keyword evidence="4" id="KW-1185">Reference proteome</keyword>
<dbReference type="Gene3D" id="2.60.120.260">
    <property type="entry name" value="Galactose-binding domain-like"/>
    <property type="match status" value="1"/>
</dbReference>
<dbReference type="SUPFAM" id="SSF49785">
    <property type="entry name" value="Galactose-binding domain-like"/>
    <property type="match status" value="1"/>
</dbReference>
<gene>
    <name evidence="3" type="ORF">SS37A_11530</name>
</gene>
<dbReference type="Pfam" id="PF02129">
    <property type="entry name" value="Peptidase_S15"/>
    <property type="match status" value="1"/>
</dbReference>
<dbReference type="EMBL" id="AP027142">
    <property type="protein sequence ID" value="BDV33624.1"/>
    <property type="molecule type" value="Genomic_DNA"/>
</dbReference>
<keyword evidence="1" id="KW-0378">Hydrolase</keyword>
<evidence type="ECO:0000313" key="4">
    <source>
        <dbReference type="Proteomes" id="UP001317629"/>
    </source>
</evidence>
<dbReference type="InterPro" id="IPR008979">
    <property type="entry name" value="Galactose-bd-like_sf"/>
</dbReference>
<dbReference type="PANTHER" id="PTHR43056:SF10">
    <property type="entry name" value="COCE_NOND FAMILY, PUTATIVE (AFU_ORTHOLOGUE AFUA_7G00600)-RELATED"/>
    <property type="match status" value="1"/>
</dbReference>
<dbReference type="SMART" id="SM00939">
    <property type="entry name" value="PepX_C"/>
    <property type="match status" value="1"/>
</dbReference>
<organism evidence="3 4">
    <name type="scientific">Methylocystis iwaonis</name>
    <dbReference type="NCBI Taxonomy" id="2885079"/>
    <lineage>
        <taxon>Bacteria</taxon>
        <taxon>Pseudomonadati</taxon>
        <taxon>Pseudomonadota</taxon>
        <taxon>Alphaproteobacteria</taxon>
        <taxon>Hyphomicrobiales</taxon>
        <taxon>Methylocystaceae</taxon>
        <taxon>Methylocystis</taxon>
    </lineage>
</organism>
<dbReference type="InterPro" id="IPR005674">
    <property type="entry name" value="CocE/Ser_esterase"/>
</dbReference>
<evidence type="ECO:0000259" key="2">
    <source>
        <dbReference type="SMART" id="SM00939"/>
    </source>
</evidence>
<dbReference type="NCBIfam" id="TIGR00976">
    <property type="entry name" value="CocE_NonD"/>
    <property type="match status" value="1"/>
</dbReference>
<dbReference type="InterPro" id="IPR029058">
    <property type="entry name" value="AB_hydrolase_fold"/>
</dbReference>
<name>A0ABN6VD91_9HYPH</name>
<accession>A0ABN6VD91</accession>